<evidence type="ECO:0000313" key="1">
    <source>
        <dbReference type="EMBL" id="ARF67311.1"/>
    </source>
</evidence>
<proteinExistence type="predicted"/>
<dbReference type="RefSeq" id="WP_083038975.1">
    <property type="nucleotide sequence ID" value="NZ_CP020557.1"/>
</dbReference>
<organism evidence="1 2">
    <name type="scientific">Paenibacillus larvae subsp. pulvifaciens</name>
    <dbReference type="NCBI Taxonomy" id="1477"/>
    <lineage>
        <taxon>Bacteria</taxon>
        <taxon>Bacillati</taxon>
        <taxon>Bacillota</taxon>
        <taxon>Bacilli</taxon>
        <taxon>Bacillales</taxon>
        <taxon>Paenibacillaceae</taxon>
        <taxon>Paenibacillus</taxon>
    </lineage>
</organism>
<name>A0A1V0UQA1_9BACL</name>
<protein>
    <submittedName>
        <fullName evidence="1">Uncharacterized protein</fullName>
    </submittedName>
</protein>
<reference evidence="1 2" key="1">
    <citation type="submission" date="2017-03" db="EMBL/GenBank/DDBJ databases">
        <title>Paenibacillus larvae genome sequencing.</title>
        <authorList>
            <person name="Dingman D.W."/>
        </authorList>
    </citation>
    <scope>NUCLEOTIDE SEQUENCE [LARGE SCALE GENOMIC DNA]</scope>
    <source>
        <strain evidence="1 2">SAG 10367</strain>
    </source>
</reference>
<gene>
    <name evidence="1" type="ORF">B7C51_04915</name>
</gene>
<evidence type="ECO:0000313" key="2">
    <source>
        <dbReference type="Proteomes" id="UP000192727"/>
    </source>
</evidence>
<accession>A0A1V0UQA1</accession>
<sequence>MELVDERNGFKICEREEAELGYFSSKRYVVFHRDYDGVWIADFKSLKEAEKFCEEEDADYWENEISKF</sequence>
<dbReference type="EMBL" id="CP020557">
    <property type="protein sequence ID" value="ARF67311.1"/>
    <property type="molecule type" value="Genomic_DNA"/>
</dbReference>
<dbReference type="Proteomes" id="UP000192727">
    <property type="component" value="Chromosome"/>
</dbReference>
<dbReference type="AlphaFoldDB" id="A0A1V0UQA1"/>